<organism evidence="1">
    <name type="scientific">Myoviridae sp. ctijX18</name>
    <dbReference type="NCBI Taxonomy" id="2825154"/>
    <lineage>
        <taxon>Viruses</taxon>
        <taxon>Duplodnaviria</taxon>
        <taxon>Heunggongvirae</taxon>
        <taxon>Uroviricota</taxon>
        <taxon>Caudoviricetes</taxon>
    </lineage>
</organism>
<evidence type="ECO:0000313" key="1">
    <source>
        <dbReference type="EMBL" id="DAF97507.1"/>
    </source>
</evidence>
<protein>
    <submittedName>
        <fullName evidence="1">Uncharacterized protein</fullName>
    </submittedName>
</protein>
<accession>A0A8S5USU6</accession>
<proteinExistence type="predicted"/>
<name>A0A8S5USU6_9CAUD</name>
<reference evidence="1" key="1">
    <citation type="journal article" date="2021" name="Proc. Natl. Acad. Sci. U.S.A.">
        <title>A Catalog of Tens of Thousands of Viruses from Human Metagenomes Reveals Hidden Associations with Chronic Diseases.</title>
        <authorList>
            <person name="Tisza M.J."/>
            <person name="Buck C.B."/>
        </authorList>
    </citation>
    <scope>NUCLEOTIDE SEQUENCE</scope>
    <source>
        <strain evidence="1">CtijX18</strain>
    </source>
</reference>
<dbReference type="EMBL" id="BK016133">
    <property type="protein sequence ID" value="DAF97507.1"/>
    <property type="molecule type" value="Genomic_DNA"/>
</dbReference>
<sequence length="231" mass="27761">MLPNYLDIIEAVQMNKDDSNLNIIKWLYNKNIYLTEQEVKAKYCNVNIRSVMDFCIGVEVSRDIYRFDSCRTLYTLLKECHPNLIRRYDISKHRDNIAIHVDNFSVDVIIKLINTTYNIYRDKFVRTVMFDNLDIADIRSRNRELVYRERIKIEKYPIEDNKCWVDLKSMRFIVDRESYSLVDFVNLIVTNRPKSVLVTYNLIDVAQYNDPLEITQEEIDTIKRMEEEFLK</sequence>